<feature type="signal peptide" evidence="1">
    <location>
        <begin position="1"/>
        <end position="17"/>
    </location>
</feature>
<evidence type="ECO:0000313" key="2">
    <source>
        <dbReference type="EMBL" id="KAK7862539.1"/>
    </source>
</evidence>
<dbReference type="EMBL" id="JAZDUA010000272">
    <property type="protein sequence ID" value="KAK7862539.1"/>
    <property type="molecule type" value="Genomic_DNA"/>
</dbReference>
<gene>
    <name evidence="2" type="ORF">R5R35_009009</name>
</gene>
<comment type="caution">
    <text evidence="2">The sequence shown here is derived from an EMBL/GenBank/DDBJ whole genome shotgun (WGS) entry which is preliminary data.</text>
</comment>
<protein>
    <submittedName>
        <fullName evidence="2">Uncharacterized protein</fullName>
    </submittedName>
</protein>
<evidence type="ECO:0000256" key="1">
    <source>
        <dbReference type="SAM" id="SignalP"/>
    </source>
</evidence>
<organism evidence="2 3">
    <name type="scientific">Gryllus longicercus</name>
    <dbReference type="NCBI Taxonomy" id="2509291"/>
    <lineage>
        <taxon>Eukaryota</taxon>
        <taxon>Metazoa</taxon>
        <taxon>Ecdysozoa</taxon>
        <taxon>Arthropoda</taxon>
        <taxon>Hexapoda</taxon>
        <taxon>Insecta</taxon>
        <taxon>Pterygota</taxon>
        <taxon>Neoptera</taxon>
        <taxon>Polyneoptera</taxon>
        <taxon>Orthoptera</taxon>
        <taxon>Ensifera</taxon>
        <taxon>Gryllidea</taxon>
        <taxon>Grylloidea</taxon>
        <taxon>Gryllidae</taxon>
        <taxon>Gryllinae</taxon>
        <taxon>Gryllus</taxon>
    </lineage>
</organism>
<proteinExistence type="predicted"/>
<dbReference type="Proteomes" id="UP001378592">
    <property type="component" value="Unassembled WGS sequence"/>
</dbReference>
<evidence type="ECO:0000313" key="3">
    <source>
        <dbReference type="Proteomes" id="UP001378592"/>
    </source>
</evidence>
<keyword evidence="1" id="KW-0732">Signal</keyword>
<reference evidence="2 3" key="1">
    <citation type="submission" date="2024-03" db="EMBL/GenBank/DDBJ databases">
        <title>The genome assembly and annotation of the cricket Gryllus longicercus Weissman &amp; Gray.</title>
        <authorList>
            <person name="Szrajer S."/>
            <person name="Gray D."/>
            <person name="Ylla G."/>
        </authorList>
    </citation>
    <scope>NUCLEOTIDE SEQUENCE [LARGE SCALE GENOMIC DNA]</scope>
    <source>
        <strain evidence="2">DAG 2021-001</strain>
        <tissue evidence="2">Whole body minus gut</tissue>
    </source>
</reference>
<dbReference type="AlphaFoldDB" id="A0AAN9VR07"/>
<name>A0AAN9VR07_9ORTH</name>
<feature type="chain" id="PRO_5043051356" evidence="1">
    <location>
        <begin position="18"/>
        <end position="297"/>
    </location>
</feature>
<sequence>MKSCGVLLLTALVVCFADEEPARNATKESPQKKNLSREEVREYCCSFPPDPAVEERIGKRIMCAPPPVELFPNGTLIIPKKCSRRAASSKNSAPKPPSRCDTLRRMDACMKDREAQNGNSPEQIDLNSRICYCEADRYAMLVRKCEAPEVQEEPFCVEQRRRRESEAKCRKDSGLTSRQLRDGRCKLPEDGGVQEKLAKYSMCSLLNSGEMFANGTTKMIYASVKCSDATSTTTEAPPNNRNKQEYIAVRCEEKKKYAACVEATIAEQANGVEQEKKALAHRVCKCKAEDAIAKRYE</sequence>
<accession>A0AAN9VR07</accession>
<keyword evidence="3" id="KW-1185">Reference proteome</keyword>